<evidence type="ECO:0000313" key="2">
    <source>
        <dbReference type="EMBL" id="PLC53713.1"/>
    </source>
</evidence>
<dbReference type="SMART" id="SM00028">
    <property type="entry name" value="TPR"/>
    <property type="match status" value="4"/>
</dbReference>
<dbReference type="Gene3D" id="1.10.10.10">
    <property type="entry name" value="Winged helix-like DNA-binding domain superfamily/Winged helix DNA-binding domain"/>
    <property type="match status" value="1"/>
</dbReference>
<dbReference type="InterPro" id="IPR051677">
    <property type="entry name" value="AfsR-DnrI-RedD_regulator"/>
</dbReference>
<dbReference type="InterPro" id="IPR011990">
    <property type="entry name" value="TPR-like_helical_dom_sf"/>
</dbReference>
<comment type="caution">
    <text evidence="2">The sequence shown here is derived from an EMBL/GenBank/DDBJ whole genome shotgun (WGS) entry which is preliminary data.</text>
</comment>
<dbReference type="SUPFAM" id="SSF48452">
    <property type="entry name" value="TPR-like"/>
    <property type="match status" value="1"/>
</dbReference>
<name>A0A2N4UFB2_9BURK</name>
<dbReference type="Gene3D" id="1.25.40.10">
    <property type="entry name" value="Tetratricopeptide repeat domain"/>
    <property type="match status" value="2"/>
</dbReference>
<dbReference type="InterPro" id="IPR036388">
    <property type="entry name" value="WH-like_DNA-bd_sf"/>
</dbReference>
<dbReference type="EMBL" id="PDNV01000007">
    <property type="protein sequence ID" value="PLC53713.1"/>
    <property type="molecule type" value="Genomic_DNA"/>
</dbReference>
<keyword evidence="3" id="KW-1185">Reference proteome</keyword>
<dbReference type="OrthoDB" id="9045337at2"/>
<protein>
    <submittedName>
        <fullName evidence="2">Transcriptional regulator</fullName>
    </submittedName>
</protein>
<dbReference type="PANTHER" id="PTHR35807">
    <property type="entry name" value="TRANSCRIPTIONAL REGULATOR REDD-RELATED"/>
    <property type="match status" value="1"/>
</dbReference>
<gene>
    <name evidence="2" type="ORF">CR155_12265</name>
</gene>
<evidence type="ECO:0000259" key="1">
    <source>
        <dbReference type="SMART" id="SM01043"/>
    </source>
</evidence>
<dbReference type="InterPro" id="IPR005158">
    <property type="entry name" value="BTAD"/>
</dbReference>
<sequence>MEITVESDRYADLTSGVQIHVGLLGRMSISRAGRPLTLPASRKLRALIAYLALAPHALTRERLCELLWDIPNDPRGELRWCLSKARCLLDEPARSRVRTDKDTVRLDLTDCYVDVTDINRWMQQGLPTLGTERLRALSGIFGGDFLEGLQIERSPDFQSWLNAQRRRLRACHAAILEHLVARLATGSQESFSCLDKWLQLVPFDLRVHELVLQALTHRGRLREGEEHLAATVRAFELEGLDSVPLRKAWRDAKTRAAGHSGPEHTLLCAAGATLPASESDASSSGARRASIVIMPFLDRSAPSGARGGIADALAFDIITRLAKLRSLFVIAQGTAFALDQRNIGPEEAARTLNVDYLVSGSLRRQAKRLIVNVELVESRTARIVWADFFDYSLDDTFLALNEMGDRIVASIDTEVEMAERNRAILKPPSSLDAWGAHHRGLWHMYRFNRGDNELAMQFFKTALRLDPTFSRAYAGLSFTHWQNAFQGWGEEHQREIDLAFETAGQSVFVDDRDPAAHWAMGRALWLRGERDQSLTELQRTIDLSPNFALGHYTLGFVNCQSGDAKAAIDSSDHSRRLSPFDPLLFGMLAVRAIALVRLGRFDEAADWSLMAVARPHAHAHILAIAAQCLALAGRVEEARNLVSTLHKLQPSYSIDGFVAAFRLSADTEALFRKAAERIGIA</sequence>
<proteinExistence type="predicted"/>
<dbReference type="SMART" id="SM01043">
    <property type="entry name" value="BTAD"/>
    <property type="match status" value="1"/>
</dbReference>
<organism evidence="2 3">
    <name type="scientific">Pollutimonas nitritireducens</name>
    <dbReference type="NCBI Taxonomy" id="2045209"/>
    <lineage>
        <taxon>Bacteria</taxon>
        <taxon>Pseudomonadati</taxon>
        <taxon>Pseudomonadota</taxon>
        <taxon>Betaproteobacteria</taxon>
        <taxon>Burkholderiales</taxon>
        <taxon>Alcaligenaceae</taxon>
        <taxon>Pollutimonas</taxon>
    </lineage>
</organism>
<dbReference type="AlphaFoldDB" id="A0A2N4UFB2"/>
<dbReference type="InterPro" id="IPR019734">
    <property type="entry name" value="TPR_rpt"/>
</dbReference>
<dbReference type="Proteomes" id="UP000234328">
    <property type="component" value="Unassembled WGS sequence"/>
</dbReference>
<feature type="domain" description="Bacterial transcriptional activator" evidence="1">
    <location>
        <begin position="113"/>
        <end position="253"/>
    </location>
</feature>
<reference evidence="2 3" key="1">
    <citation type="submission" date="2017-10" db="EMBL/GenBank/DDBJ databases">
        <title>Two draft genome sequences of Pusillimonas sp. strains isolated from a nitrate- and radionuclide-contaminated groundwater in Russia.</title>
        <authorList>
            <person name="Grouzdev D.S."/>
            <person name="Tourova T.P."/>
            <person name="Goeva M.A."/>
            <person name="Babich T.L."/>
            <person name="Sokolova D.S."/>
            <person name="Abdullin R."/>
            <person name="Poltaraus A.B."/>
            <person name="Toshchakov S.V."/>
            <person name="Nazina T.N."/>
        </authorList>
    </citation>
    <scope>NUCLEOTIDE SEQUENCE [LARGE SCALE GENOMIC DNA]</scope>
    <source>
        <strain evidence="2 3">JR1/69-2-13</strain>
    </source>
</reference>
<evidence type="ECO:0000313" key="3">
    <source>
        <dbReference type="Proteomes" id="UP000234328"/>
    </source>
</evidence>
<accession>A0A2N4UFB2</accession>